<proteinExistence type="predicted"/>
<dbReference type="Proteomes" id="UP000887580">
    <property type="component" value="Unplaced"/>
</dbReference>
<name>A0AC35FN03_9BILA</name>
<sequence length="486" mass="56038">MLLSITLIFFSCFILSINGGYTDWGTRDTNRDHVPFLQGSLPGECPIGSKCRMMYLTFIVPEMSKIPPNGYNFNYDLLNCASLFSQSSKLILDGNNARFFIDIDLHNNSQRISPAKAMICFNTFLYADSAVIYSKSFEGVHEIQYDEIRQLPRILSTYDNFQIFHETLNNTRHFVALLEINFPRNGFTSADCCRPLIWHIGYGLIVYMEECKKDCKKDIPVNSNWSEEMETNEFVSIRNETSPNFKWNKNIYSKESSNPDSPLYQSSFQSSMMENVLVADIGNKTVSPKNGKDNEGTKSSDDEEIDYYNPFLFLSILYGILVLFVFGMLIGLSLIYADKKKKMKKEFAAKKDKNASIKVSKKESKKEDVFNENFADDAPQKPDKIKKESKKENVFDENNANAPQSPDKNKKEKKNEYIYDENYGVDPPRKPDKHKKKSKKASIKENNFDENFVDDAAQKPDRNKKESAPQKRDDKKKEKKKLLKMK</sequence>
<evidence type="ECO:0000313" key="2">
    <source>
        <dbReference type="WBParaSite" id="PS1159_v2.g18683.t2"/>
    </source>
</evidence>
<reference evidence="2" key="1">
    <citation type="submission" date="2022-11" db="UniProtKB">
        <authorList>
            <consortium name="WormBaseParasite"/>
        </authorList>
    </citation>
    <scope>IDENTIFICATION</scope>
</reference>
<dbReference type="WBParaSite" id="PS1159_v2.g18683.t2">
    <property type="protein sequence ID" value="PS1159_v2.g18683.t2"/>
    <property type="gene ID" value="PS1159_v2.g18683"/>
</dbReference>
<accession>A0AC35FN03</accession>
<protein>
    <submittedName>
        <fullName evidence="2">CUB domain-containing protein</fullName>
    </submittedName>
</protein>
<organism evidence="1 2">
    <name type="scientific">Panagrolaimus sp. PS1159</name>
    <dbReference type="NCBI Taxonomy" id="55785"/>
    <lineage>
        <taxon>Eukaryota</taxon>
        <taxon>Metazoa</taxon>
        <taxon>Ecdysozoa</taxon>
        <taxon>Nematoda</taxon>
        <taxon>Chromadorea</taxon>
        <taxon>Rhabditida</taxon>
        <taxon>Tylenchina</taxon>
        <taxon>Panagrolaimomorpha</taxon>
        <taxon>Panagrolaimoidea</taxon>
        <taxon>Panagrolaimidae</taxon>
        <taxon>Panagrolaimus</taxon>
    </lineage>
</organism>
<evidence type="ECO:0000313" key="1">
    <source>
        <dbReference type="Proteomes" id="UP000887580"/>
    </source>
</evidence>